<dbReference type="CDD" id="cd00838">
    <property type="entry name" value="MPP_superfamily"/>
    <property type="match status" value="1"/>
</dbReference>
<dbReference type="GO" id="GO:0016787">
    <property type="term" value="F:hydrolase activity"/>
    <property type="evidence" value="ECO:0007669"/>
    <property type="project" value="UniProtKB-KW"/>
</dbReference>
<evidence type="ECO:0000313" key="7">
    <source>
        <dbReference type="Proteomes" id="UP000030021"/>
    </source>
</evidence>
<feature type="domain" description="Calcineurin-like phosphoesterase" evidence="5">
    <location>
        <begin position="16"/>
        <end position="242"/>
    </location>
</feature>
<comment type="caution">
    <text evidence="6">The sequence shown here is derived from an EMBL/GenBank/DDBJ whole genome shotgun (WGS) entry which is preliminary data.</text>
</comment>
<evidence type="ECO:0000256" key="2">
    <source>
        <dbReference type="ARBA" id="ARBA00022801"/>
    </source>
</evidence>
<evidence type="ECO:0000256" key="1">
    <source>
        <dbReference type="ARBA" id="ARBA00022723"/>
    </source>
</evidence>
<dbReference type="Pfam" id="PF00149">
    <property type="entry name" value="Metallophos"/>
    <property type="match status" value="1"/>
</dbReference>
<keyword evidence="3" id="KW-0408">Iron</keyword>
<dbReference type="HOGENOM" id="CLU_052611_0_0_5"/>
<sequence length="320" mass="34317">MTGQGRSDPETCGALTLAHLSDPHLPLPAPVPWRAVLNKRVLSLLSWHRKRRHHHRPEILASLIADLKTHHPDMIAVTGDLTNLGLAQEYRAARLWLESLGEPGRVMVIPGNHEALIAGAWEAGAPEWRPYWQGDDASQGASLPDAFPALRRRGGLALISLSSAIATAPALASGAVGAGQLARLAPMLRAARDAGLCRVLMIHHPPLDGTVSPRKALRDGAALRAVLQAEGVELVLHGHSHRSHHQTLETRDGPVPIIGVPSASSRHPEAAAYHLYHIHPIAGGWEIDVAARRLGPAGEMEPGLRTRLTLPRAHADCAPL</sequence>
<dbReference type="Gene3D" id="3.60.21.10">
    <property type="match status" value="1"/>
</dbReference>
<gene>
    <name evidence="6" type="ORF">rosmuc_01645</name>
</gene>
<dbReference type="STRING" id="215743.ROSMUCSMR3_00103"/>
<evidence type="ECO:0000256" key="4">
    <source>
        <dbReference type="ARBA" id="ARBA00025742"/>
    </source>
</evidence>
<comment type="similarity">
    <text evidence="4">Belongs to the cyclic nucleotide phosphodiesterase class-III family.</text>
</comment>
<dbReference type="AlphaFoldDB" id="A0A0A0HMK3"/>
<dbReference type="PANTHER" id="PTHR42988">
    <property type="entry name" value="PHOSPHOHYDROLASE"/>
    <property type="match status" value="1"/>
</dbReference>
<evidence type="ECO:0000259" key="5">
    <source>
        <dbReference type="Pfam" id="PF00149"/>
    </source>
</evidence>
<evidence type="ECO:0000256" key="3">
    <source>
        <dbReference type="ARBA" id="ARBA00023004"/>
    </source>
</evidence>
<dbReference type="Proteomes" id="UP000030021">
    <property type="component" value="Unassembled WGS sequence"/>
</dbReference>
<name>A0A0A0HMK3_9RHOB</name>
<accession>A0A0A0HMK3</accession>
<keyword evidence="1" id="KW-0479">Metal-binding</keyword>
<protein>
    <submittedName>
        <fullName evidence="6">Putative phosphohydrolase</fullName>
    </submittedName>
</protein>
<dbReference type="InterPro" id="IPR004843">
    <property type="entry name" value="Calcineurin-like_PHP"/>
</dbReference>
<proteinExistence type="inferred from homology"/>
<dbReference type="OrthoDB" id="651281at2"/>
<organism evidence="6 7">
    <name type="scientific">Roseovarius mucosus DSM 17069</name>
    <dbReference type="NCBI Taxonomy" id="1288298"/>
    <lineage>
        <taxon>Bacteria</taxon>
        <taxon>Pseudomonadati</taxon>
        <taxon>Pseudomonadota</taxon>
        <taxon>Alphaproteobacteria</taxon>
        <taxon>Rhodobacterales</taxon>
        <taxon>Roseobacteraceae</taxon>
        <taxon>Roseovarius</taxon>
    </lineage>
</organism>
<dbReference type="PANTHER" id="PTHR42988:SF2">
    <property type="entry name" value="CYCLIC NUCLEOTIDE PHOSPHODIESTERASE CBUA0032-RELATED"/>
    <property type="match status" value="1"/>
</dbReference>
<dbReference type="InterPro" id="IPR029052">
    <property type="entry name" value="Metallo-depent_PP-like"/>
</dbReference>
<dbReference type="eggNOG" id="COG1409">
    <property type="taxonomic scope" value="Bacteria"/>
</dbReference>
<dbReference type="InterPro" id="IPR050884">
    <property type="entry name" value="CNP_phosphodiesterase-III"/>
</dbReference>
<reference evidence="6 7" key="1">
    <citation type="submission" date="2013-01" db="EMBL/GenBank/DDBJ databases">
        <authorList>
            <person name="Fiebig A."/>
            <person name="Goeker M."/>
            <person name="Klenk H.-P.P."/>
        </authorList>
    </citation>
    <scope>NUCLEOTIDE SEQUENCE [LARGE SCALE GENOMIC DNA]</scope>
    <source>
        <strain evidence="6 7">DSM 17069</strain>
    </source>
</reference>
<dbReference type="EMBL" id="AONH01000008">
    <property type="protein sequence ID" value="KGM88415.1"/>
    <property type="molecule type" value="Genomic_DNA"/>
</dbReference>
<evidence type="ECO:0000313" key="6">
    <source>
        <dbReference type="EMBL" id="KGM88415.1"/>
    </source>
</evidence>
<dbReference type="SUPFAM" id="SSF56300">
    <property type="entry name" value="Metallo-dependent phosphatases"/>
    <property type="match status" value="1"/>
</dbReference>
<dbReference type="PATRIC" id="fig|1288298.3.peg.1657"/>
<dbReference type="GO" id="GO:0046872">
    <property type="term" value="F:metal ion binding"/>
    <property type="evidence" value="ECO:0007669"/>
    <property type="project" value="UniProtKB-KW"/>
</dbReference>
<keyword evidence="2 6" id="KW-0378">Hydrolase</keyword>
<dbReference type="RefSeq" id="WP_037271907.1">
    <property type="nucleotide sequence ID" value="NZ_KN293978.2"/>
</dbReference>